<organism evidence="1 2">
    <name type="scientific">Canna indica</name>
    <name type="common">Indian-shot</name>
    <dbReference type="NCBI Taxonomy" id="4628"/>
    <lineage>
        <taxon>Eukaryota</taxon>
        <taxon>Viridiplantae</taxon>
        <taxon>Streptophyta</taxon>
        <taxon>Embryophyta</taxon>
        <taxon>Tracheophyta</taxon>
        <taxon>Spermatophyta</taxon>
        <taxon>Magnoliopsida</taxon>
        <taxon>Liliopsida</taxon>
        <taxon>Zingiberales</taxon>
        <taxon>Cannaceae</taxon>
        <taxon>Canna</taxon>
    </lineage>
</organism>
<evidence type="ECO:0000313" key="1">
    <source>
        <dbReference type="EMBL" id="WOL17411.1"/>
    </source>
</evidence>
<evidence type="ECO:0008006" key="3">
    <source>
        <dbReference type="Google" id="ProtNLM"/>
    </source>
</evidence>
<sequence>MDVVQWLKLCQLLVDWQSPRGTLTPPGPSRKGPHIPNPLGPDGFALFAPAWRIASPAAPDRSLKVFATAGKPVYEAKPIATPTIKYEIGPLLKSLMEWPSPIKSAICHMGWLETILIVYISGLNAELLTLLVQMGVHPKVFPDCMHTSETHFDDILAARLTKSFGRYWCGVSQPSNGASGGLLLAWESFVLQVQNPHKKFATGFKYSRFALSDWNRNKRNLVCFRIYLMIPIIKFDLLNNWRLLLDAHNELLQQSLYNKAMALRRQITQQWWCKAKPKQNGFWMDSAYFHRIVTMTMRRRTNQITSISLPNGLVLHDINEILNAFAEFDKELRSPVSLGTTAIFSPIQFSMLNASQCDSLIDPFSVSEIWNVVLAEWEKPWFGQFHSRI</sequence>
<name>A0AAQ3L395_9LILI</name>
<evidence type="ECO:0000313" key="2">
    <source>
        <dbReference type="Proteomes" id="UP001327560"/>
    </source>
</evidence>
<accession>A0AAQ3L395</accession>
<reference evidence="1 2" key="1">
    <citation type="submission" date="2023-10" db="EMBL/GenBank/DDBJ databases">
        <title>Chromosome-scale genome assembly provides insights into flower coloration mechanisms of Canna indica.</title>
        <authorList>
            <person name="Li C."/>
        </authorList>
    </citation>
    <scope>NUCLEOTIDE SEQUENCE [LARGE SCALE GENOMIC DNA]</scope>
    <source>
        <tissue evidence="1">Flower</tissue>
    </source>
</reference>
<proteinExistence type="predicted"/>
<dbReference type="Proteomes" id="UP001327560">
    <property type="component" value="Chromosome 8"/>
</dbReference>
<protein>
    <recommendedName>
        <fullName evidence="3">Reverse transcriptase</fullName>
    </recommendedName>
</protein>
<dbReference type="EMBL" id="CP136897">
    <property type="protein sequence ID" value="WOL17411.1"/>
    <property type="molecule type" value="Genomic_DNA"/>
</dbReference>
<dbReference type="AlphaFoldDB" id="A0AAQ3L395"/>
<gene>
    <name evidence="1" type="ORF">Cni_G26203</name>
</gene>
<keyword evidence="2" id="KW-1185">Reference proteome</keyword>